<evidence type="ECO:0000313" key="2">
    <source>
        <dbReference type="Proteomes" id="UP000186601"/>
    </source>
</evidence>
<keyword evidence="2" id="KW-1185">Reference proteome</keyword>
<organism evidence="1 2">
    <name type="scientific">Hermanssonia centrifuga</name>
    <dbReference type="NCBI Taxonomy" id="98765"/>
    <lineage>
        <taxon>Eukaryota</taxon>
        <taxon>Fungi</taxon>
        <taxon>Dikarya</taxon>
        <taxon>Basidiomycota</taxon>
        <taxon>Agaricomycotina</taxon>
        <taxon>Agaricomycetes</taxon>
        <taxon>Polyporales</taxon>
        <taxon>Meruliaceae</taxon>
        <taxon>Hermanssonia</taxon>
    </lineage>
</organism>
<name>A0A2R6NH28_9APHY</name>
<gene>
    <name evidence="1" type="ORF">PHLCEN_2v12443</name>
</gene>
<sequence>MFIITVPPRNAPDIRKEVKQWGNLLNGVPTQCVVQAALPSKKCPSKPRRVDPPSSLGALRAAADAGKKEWMYSKNTSDAYAGYVKRAQQWVSQVINTARGAGESTLLDIDDNGRPIKCEEFALVFEKPPNRHSAHALELFLVQKCVTEGNGKSTCDSIYSALKKYWEMMDNDTYRGSYCYDESTDTVTGNPASSARVQDMLQALKNKSRANGAGGRNHAEAMLIEDLRKLLDWSILQCPSDWLNKELTDVVTLHFVAKHLMMRAFTTSGFVIWTR</sequence>
<protein>
    <submittedName>
        <fullName evidence="1">Uncharacterized protein</fullName>
    </submittedName>
</protein>
<dbReference type="STRING" id="98765.A0A2R6NH28"/>
<accession>A0A2R6NH28</accession>
<proteinExistence type="predicted"/>
<dbReference type="Proteomes" id="UP000186601">
    <property type="component" value="Unassembled WGS sequence"/>
</dbReference>
<evidence type="ECO:0000313" key="1">
    <source>
        <dbReference type="EMBL" id="PSR71680.1"/>
    </source>
</evidence>
<dbReference type="OrthoDB" id="2799409at2759"/>
<dbReference type="AlphaFoldDB" id="A0A2R6NH28"/>
<reference evidence="1 2" key="1">
    <citation type="submission" date="2018-02" db="EMBL/GenBank/DDBJ databases">
        <title>Genome sequence of the basidiomycete white-rot fungus Phlebia centrifuga.</title>
        <authorList>
            <person name="Granchi Z."/>
            <person name="Peng M."/>
            <person name="de Vries R.P."/>
            <person name="Hilden K."/>
            <person name="Makela M.R."/>
            <person name="Grigoriev I."/>
            <person name="Riley R."/>
        </authorList>
    </citation>
    <scope>NUCLEOTIDE SEQUENCE [LARGE SCALE GENOMIC DNA]</scope>
    <source>
        <strain evidence="1 2">FBCC195</strain>
    </source>
</reference>
<comment type="caution">
    <text evidence="1">The sequence shown here is derived from an EMBL/GenBank/DDBJ whole genome shotgun (WGS) entry which is preliminary data.</text>
</comment>
<dbReference type="EMBL" id="MLYV02001255">
    <property type="protein sequence ID" value="PSR71680.1"/>
    <property type="molecule type" value="Genomic_DNA"/>
</dbReference>